<comment type="caution">
    <text evidence="1">The sequence shown here is derived from an EMBL/GenBank/DDBJ whole genome shotgun (WGS) entry which is preliminary data.</text>
</comment>
<proteinExistence type="predicted"/>
<reference evidence="2" key="1">
    <citation type="journal article" date="2019" name="Int. J. Syst. Evol. Microbiol.">
        <title>The Global Catalogue of Microorganisms (GCM) 10K type strain sequencing project: providing services to taxonomists for standard genome sequencing and annotation.</title>
        <authorList>
            <consortium name="The Broad Institute Genomics Platform"/>
            <consortium name="The Broad Institute Genome Sequencing Center for Infectious Disease"/>
            <person name="Wu L."/>
            <person name="Ma J."/>
        </authorList>
    </citation>
    <scope>NUCLEOTIDE SEQUENCE [LARGE SCALE GENOMIC DNA]</scope>
    <source>
        <strain evidence="2">2902at01</strain>
    </source>
</reference>
<gene>
    <name evidence="1" type="ORF">ACFOX0_22210</name>
</gene>
<evidence type="ECO:0000313" key="1">
    <source>
        <dbReference type="EMBL" id="MFC4108635.1"/>
    </source>
</evidence>
<dbReference type="RefSeq" id="WP_377549181.1">
    <property type="nucleotide sequence ID" value="NZ_JBHSBN010000017.1"/>
</dbReference>
<accession>A0ABV8KRY5</accession>
<keyword evidence="2" id="KW-1185">Reference proteome</keyword>
<dbReference type="Proteomes" id="UP001595868">
    <property type="component" value="Unassembled WGS sequence"/>
</dbReference>
<evidence type="ECO:0000313" key="2">
    <source>
        <dbReference type="Proteomes" id="UP001595868"/>
    </source>
</evidence>
<sequence>MIMTRGSGGWDSNSCAAIRTASSAAASARSAHSAASSSVRLWTMASPAAPTASASSLIASANSGGVSVCSRVRCTPARASTRMLRAA</sequence>
<dbReference type="EMBL" id="JBHSBN010000017">
    <property type="protein sequence ID" value="MFC4108635.1"/>
    <property type="molecule type" value="Genomic_DNA"/>
</dbReference>
<protein>
    <submittedName>
        <fullName evidence="1">Uncharacterized protein</fullName>
    </submittedName>
</protein>
<name>A0ABV8KRY5_9ACTN</name>
<organism evidence="1 2">
    <name type="scientific">Micromonospora zhanjiangensis</name>
    <dbReference type="NCBI Taxonomy" id="1522057"/>
    <lineage>
        <taxon>Bacteria</taxon>
        <taxon>Bacillati</taxon>
        <taxon>Actinomycetota</taxon>
        <taxon>Actinomycetes</taxon>
        <taxon>Micromonosporales</taxon>
        <taxon>Micromonosporaceae</taxon>
        <taxon>Micromonospora</taxon>
    </lineage>
</organism>